<evidence type="ECO:0000256" key="1">
    <source>
        <dbReference type="ARBA" id="ARBA00004651"/>
    </source>
</evidence>
<dbReference type="InterPro" id="IPR050297">
    <property type="entry name" value="LipidA_mod_glycosyltrf_83"/>
</dbReference>
<evidence type="ECO:0000259" key="9">
    <source>
        <dbReference type="Pfam" id="PF13231"/>
    </source>
</evidence>
<evidence type="ECO:0000256" key="2">
    <source>
        <dbReference type="ARBA" id="ARBA00022475"/>
    </source>
</evidence>
<comment type="caution">
    <text evidence="10">The sequence shown here is derived from an EMBL/GenBank/DDBJ whole genome shotgun (WGS) entry which is preliminary data.</text>
</comment>
<dbReference type="GO" id="GO:0010041">
    <property type="term" value="P:response to iron(III) ion"/>
    <property type="evidence" value="ECO:0007669"/>
    <property type="project" value="TreeGrafter"/>
</dbReference>
<accession>A0A933W7P1</accession>
<sequence length="484" mass="51976">MNTPSSRGLPRPLLAVLAASFAFSLLLALAFPLIDPDEGRNAEVAREMAANGDVVIPHLAGLPYLDKPPALFAAAAACIRVLGPTPLAARLPAMLASLAALLLLARAARRLEGDTHAVTAVALTASAPLFAVLSAYVIFDMPLAACVTAVWTLLAIEWEHGPSSPRRTAMFAAVTLGVLLKGPVMLAWVLGGSVVSALLARDRAPLRWLAWWPGWMLVFGVAGGWFALALRRHPEYARYAFLEESLERMTSGSFKREQPAWFVPAVLAGGALPWSLATPWWRARGAATSKGSRAALGFLVFAAVFFTVSRSKLVTYLLPAIPAMAWLAAAAWRASGRRVRPLAAALALGAIPLALVVGRPLVLRYAESQSGAALARAIRASGGGTVLYERCYSPGTDFLLGRSGIVLAGQGHEITSTYVVRYRESLRERGLWTLRAEDDSTAVLDADVRVQSHHRPGPEPGAGWTRIHEGPRFTAWRRERAPER</sequence>
<comment type="subcellular location">
    <subcellularLocation>
        <location evidence="1">Cell membrane</location>
        <topology evidence="1">Multi-pass membrane protein</topology>
    </subcellularLocation>
</comment>
<keyword evidence="2" id="KW-1003">Cell membrane</keyword>
<evidence type="ECO:0000256" key="5">
    <source>
        <dbReference type="ARBA" id="ARBA00022692"/>
    </source>
</evidence>
<feature type="transmembrane region" description="Helical" evidence="8">
    <location>
        <begin position="170"/>
        <end position="190"/>
    </location>
</feature>
<evidence type="ECO:0000256" key="8">
    <source>
        <dbReference type="SAM" id="Phobius"/>
    </source>
</evidence>
<feature type="transmembrane region" description="Helical" evidence="8">
    <location>
        <begin position="316"/>
        <end position="335"/>
    </location>
</feature>
<keyword evidence="6 8" id="KW-1133">Transmembrane helix</keyword>
<feature type="transmembrane region" description="Helical" evidence="8">
    <location>
        <begin position="261"/>
        <end position="281"/>
    </location>
</feature>
<dbReference type="GO" id="GO:0016763">
    <property type="term" value="F:pentosyltransferase activity"/>
    <property type="evidence" value="ECO:0007669"/>
    <property type="project" value="TreeGrafter"/>
</dbReference>
<dbReference type="Pfam" id="PF13231">
    <property type="entry name" value="PMT_2"/>
    <property type="match status" value="1"/>
</dbReference>
<evidence type="ECO:0000256" key="7">
    <source>
        <dbReference type="ARBA" id="ARBA00023136"/>
    </source>
</evidence>
<organism evidence="10 11">
    <name type="scientific">Eiseniibacteriota bacterium</name>
    <dbReference type="NCBI Taxonomy" id="2212470"/>
    <lineage>
        <taxon>Bacteria</taxon>
        <taxon>Candidatus Eiseniibacteriota</taxon>
    </lineage>
</organism>
<feature type="transmembrane region" description="Helical" evidence="8">
    <location>
        <begin position="117"/>
        <end position="136"/>
    </location>
</feature>
<feature type="transmembrane region" description="Helical" evidence="8">
    <location>
        <begin position="210"/>
        <end position="230"/>
    </location>
</feature>
<keyword evidence="3" id="KW-0328">Glycosyltransferase</keyword>
<reference evidence="10" key="1">
    <citation type="submission" date="2020-07" db="EMBL/GenBank/DDBJ databases">
        <title>Huge and variable diversity of episymbiotic CPR bacteria and DPANN archaea in groundwater ecosystems.</title>
        <authorList>
            <person name="He C.Y."/>
            <person name="Keren R."/>
            <person name="Whittaker M."/>
            <person name="Farag I.F."/>
            <person name="Doudna J."/>
            <person name="Cate J.H.D."/>
            <person name="Banfield J.F."/>
        </authorList>
    </citation>
    <scope>NUCLEOTIDE SEQUENCE</scope>
    <source>
        <strain evidence="10">NC_groundwater_1813_Pr3_B-0.1um_71_17</strain>
    </source>
</reference>
<name>A0A933W7P1_UNCEI</name>
<dbReference type="PANTHER" id="PTHR33908">
    <property type="entry name" value="MANNOSYLTRANSFERASE YKCB-RELATED"/>
    <property type="match status" value="1"/>
</dbReference>
<evidence type="ECO:0000256" key="6">
    <source>
        <dbReference type="ARBA" id="ARBA00022989"/>
    </source>
</evidence>
<keyword evidence="4" id="KW-0808">Transferase</keyword>
<feature type="transmembrane region" description="Helical" evidence="8">
    <location>
        <begin position="341"/>
        <end position="362"/>
    </location>
</feature>
<keyword evidence="7 8" id="KW-0472">Membrane</keyword>
<dbReference type="AlphaFoldDB" id="A0A933W7P1"/>
<dbReference type="PANTHER" id="PTHR33908:SF3">
    <property type="entry name" value="UNDECAPRENYL PHOSPHATE-ALPHA-4-AMINO-4-DEOXY-L-ARABINOSE ARABINOSYL TRANSFERASE"/>
    <property type="match status" value="1"/>
</dbReference>
<evidence type="ECO:0000256" key="3">
    <source>
        <dbReference type="ARBA" id="ARBA00022676"/>
    </source>
</evidence>
<evidence type="ECO:0000256" key="4">
    <source>
        <dbReference type="ARBA" id="ARBA00022679"/>
    </source>
</evidence>
<evidence type="ECO:0000313" key="11">
    <source>
        <dbReference type="Proteomes" id="UP000696931"/>
    </source>
</evidence>
<evidence type="ECO:0000313" key="10">
    <source>
        <dbReference type="EMBL" id="MBI5168657.1"/>
    </source>
</evidence>
<feature type="domain" description="Glycosyltransferase RgtA/B/C/D-like" evidence="9">
    <location>
        <begin position="66"/>
        <end position="189"/>
    </location>
</feature>
<proteinExistence type="predicted"/>
<dbReference type="Proteomes" id="UP000696931">
    <property type="component" value="Unassembled WGS sequence"/>
</dbReference>
<protein>
    <submittedName>
        <fullName evidence="10">Glycosyltransferase family 39 protein</fullName>
    </submittedName>
</protein>
<dbReference type="EMBL" id="JACRIW010000032">
    <property type="protein sequence ID" value="MBI5168657.1"/>
    <property type="molecule type" value="Genomic_DNA"/>
</dbReference>
<gene>
    <name evidence="10" type="ORF">HZA61_04125</name>
</gene>
<feature type="transmembrane region" description="Helical" evidence="8">
    <location>
        <begin position="293"/>
        <end position="309"/>
    </location>
</feature>
<dbReference type="GO" id="GO:0005886">
    <property type="term" value="C:plasma membrane"/>
    <property type="evidence" value="ECO:0007669"/>
    <property type="project" value="UniProtKB-SubCell"/>
</dbReference>
<dbReference type="InterPro" id="IPR038731">
    <property type="entry name" value="RgtA/B/C-like"/>
</dbReference>
<dbReference type="GO" id="GO:0009103">
    <property type="term" value="P:lipopolysaccharide biosynthetic process"/>
    <property type="evidence" value="ECO:0007669"/>
    <property type="project" value="UniProtKB-ARBA"/>
</dbReference>
<keyword evidence="5 8" id="KW-0812">Transmembrane</keyword>